<comment type="caution">
    <text evidence="3">The sequence shown here is derived from an EMBL/GenBank/DDBJ whole genome shotgun (WGS) entry which is preliminary data.</text>
</comment>
<keyword evidence="2" id="KW-0472">Membrane</keyword>
<dbReference type="EMBL" id="JABZXL010000020">
    <property type="protein sequence ID" value="MBF1659608.1"/>
    <property type="molecule type" value="Genomic_DNA"/>
</dbReference>
<keyword evidence="2" id="KW-0812">Transmembrane</keyword>
<protein>
    <recommendedName>
        <fullName evidence="5">LPXTG cell wall anchor domain-containing protein</fullName>
    </recommendedName>
</protein>
<sequence length="367" mass="37610">MSIEAHKELRGAALDFIRYYVLGVLLLVGLAVGSDWAAASEAPVESVPAVAATATRSAATPSPVVAESSPVSEVPAPEVAAAGDAPVSSVGKQGLPDCEFEDGPGPCRWDAQRMGNGQGRSYTIDPNGTTFYDDAKPAPVPGYSYAGQAHVWEGPTDGSGEAGIDSRYHDEYGFPKRSVLPDCSRVGSNESCAGPGYRILVGQDCSRLVVADDGSQYVADRGPSECVSPVTHQWPDDASTTPAPSAKSHEDKAGLGGSRSKGPASSKPAKTPKASSSPATATPASVVEDVHSTPSSAADAPVPVRDGGELAHTGADAGTWLVAAGVLVGAGVLLVAHRQGPRRRVTVSGPLGEVVDGEARLIRQVRR</sequence>
<gene>
    <name evidence="3" type="ORF">HXO58_07215</name>
</gene>
<accession>A0A930L8Y8</accession>
<evidence type="ECO:0000313" key="3">
    <source>
        <dbReference type="EMBL" id="MBF1659608.1"/>
    </source>
</evidence>
<feature type="transmembrane region" description="Helical" evidence="2">
    <location>
        <begin position="317"/>
        <end position="336"/>
    </location>
</feature>
<dbReference type="Proteomes" id="UP000713964">
    <property type="component" value="Unassembled WGS sequence"/>
</dbReference>
<name>A0A930L8Y8_9MICC</name>
<feature type="transmembrane region" description="Helical" evidence="2">
    <location>
        <begin position="20"/>
        <end position="39"/>
    </location>
</feature>
<dbReference type="AlphaFoldDB" id="A0A930L8Y8"/>
<proteinExistence type="predicted"/>
<evidence type="ECO:0000256" key="2">
    <source>
        <dbReference type="SAM" id="Phobius"/>
    </source>
</evidence>
<evidence type="ECO:0008006" key="5">
    <source>
        <dbReference type="Google" id="ProtNLM"/>
    </source>
</evidence>
<keyword evidence="2" id="KW-1133">Transmembrane helix</keyword>
<organism evidence="3 4">
    <name type="scientific">Rothia mucilaginosa</name>
    <dbReference type="NCBI Taxonomy" id="43675"/>
    <lineage>
        <taxon>Bacteria</taxon>
        <taxon>Bacillati</taxon>
        <taxon>Actinomycetota</taxon>
        <taxon>Actinomycetes</taxon>
        <taxon>Micrococcales</taxon>
        <taxon>Micrococcaceae</taxon>
        <taxon>Rothia</taxon>
    </lineage>
</organism>
<evidence type="ECO:0000313" key="4">
    <source>
        <dbReference type="Proteomes" id="UP000713964"/>
    </source>
</evidence>
<feature type="region of interest" description="Disordered" evidence="1">
    <location>
        <begin position="220"/>
        <end position="310"/>
    </location>
</feature>
<feature type="compositionally biased region" description="Low complexity" evidence="1">
    <location>
        <begin position="263"/>
        <end position="285"/>
    </location>
</feature>
<evidence type="ECO:0000256" key="1">
    <source>
        <dbReference type="SAM" id="MobiDB-lite"/>
    </source>
</evidence>
<reference evidence="3" key="1">
    <citation type="submission" date="2020-04" db="EMBL/GenBank/DDBJ databases">
        <title>Deep metagenomics examines the oral microbiome during advanced dental caries in children, revealing novel taxa and co-occurrences with host molecules.</title>
        <authorList>
            <person name="Baker J.L."/>
            <person name="Morton J.T."/>
            <person name="Dinis M."/>
            <person name="Alvarez R."/>
            <person name="Tran N.C."/>
            <person name="Knight R."/>
            <person name="Edlund A."/>
        </authorList>
    </citation>
    <scope>NUCLEOTIDE SEQUENCE</scope>
    <source>
        <strain evidence="3">JCVI_29_bin.11</strain>
    </source>
</reference>